<protein>
    <submittedName>
        <fullName evidence="1">Unannotated protein</fullName>
    </submittedName>
</protein>
<proteinExistence type="predicted"/>
<evidence type="ECO:0000313" key="1">
    <source>
        <dbReference type="EMBL" id="CAB4762341.1"/>
    </source>
</evidence>
<reference evidence="1" key="1">
    <citation type="submission" date="2020-05" db="EMBL/GenBank/DDBJ databases">
        <authorList>
            <person name="Chiriac C."/>
            <person name="Salcher M."/>
            <person name="Ghai R."/>
            <person name="Kavagutti S V."/>
        </authorList>
    </citation>
    <scope>NUCLEOTIDE SEQUENCE</scope>
</reference>
<sequence>MSERCGLCTPNPLTNLLTYGESSQMEYSLLASPANSRICGCVAITWYPSLKASMQTFQLQGTSFTAWKVA</sequence>
<organism evidence="1">
    <name type="scientific">freshwater metagenome</name>
    <dbReference type="NCBI Taxonomy" id="449393"/>
    <lineage>
        <taxon>unclassified sequences</taxon>
        <taxon>metagenomes</taxon>
        <taxon>ecological metagenomes</taxon>
    </lineage>
</organism>
<gene>
    <name evidence="1" type="ORF">UFOPK2806_01758</name>
</gene>
<name>A0A6J6UQS1_9ZZZZ</name>
<accession>A0A6J6UQS1</accession>
<dbReference type="EMBL" id="CAEZYY010000027">
    <property type="protein sequence ID" value="CAB4762341.1"/>
    <property type="molecule type" value="Genomic_DNA"/>
</dbReference>
<dbReference type="AlphaFoldDB" id="A0A6J6UQS1"/>